<dbReference type="EMBL" id="FNHI01000014">
    <property type="protein sequence ID" value="SDM85790.1"/>
    <property type="molecule type" value="Genomic_DNA"/>
</dbReference>
<dbReference type="OrthoDB" id="4236662at2"/>
<gene>
    <name evidence="2" type="ORF">SAMN05444921_11496</name>
</gene>
<evidence type="ECO:0000313" key="3">
    <source>
        <dbReference type="Proteomes" id="UP000199063"/>
    </source>
</evidence>
<dbReference type="RefSeq" id="WP_093657152.1">
    <property type="nucleotide sequence ID" value="NZ_FNHI01000014.1"/>
</dbReference>
<dbReference type="Pfam" id="PF25232">
    <property type="entry name" value="DUF7848"/>
    <property type="match status" value="1"/>
</dbReference>
<evidence type="ECO:0000259" key="1">
    <source>
        <dbReference type="Pfam" id="PF25232"/>
    </source>
</evidence>
<organism evidence="2 3">
    <name type="scientific">Streptomyces wuyuanensis</name>
    <dbReference type="NCBI Taxonomy" id="1196353"/>
    <lineage>
        <taxon>Bacteria</taxon>
        <taxon>Bacillati</taxon>
        <taxon>Actinomycetota</taxon>
        <taxon>Actinomycetes</taxon>
        <taxon>Kitasatosporales</taxon>
        <taxon>Streptomycetaceae</taxon>
        <taxon>Streptomyces</taxon>
    </lineage>
</organism>
<evidence type="ECO:0000313" key="2">
    <source>
        <dbReference type="EMBL" id="SDM85790.1"/>
    </source>
</evidence>
<feature type="domain" description="DUF7848" evidence="1">
    <location>
        <begin position="1"/>
        <end position="74"/>
    </location>
</feature>
<reference evidence="3" key="1">
    <citation type="submission" date="2016-10" db="EMBL/GenBank/DDBJ databases">
        <authorList>
            <person name="Varghese N."/>
            <person name="Submissions S."/>
        </authorList>
    </citation>
    <scope>NUCLEOTIDE SEQUENCE [LARGE SCALE GENOMIC DNA]</scope>
    <source>
        <strain evidence="3">CGMCC 4.7042</strain>
    </source>
</reference>
<proteinExistence type="predicted"/>
<name>A0A1G9WMR3_9ACTN</name>
<dbReference type="Proteomes" id="UP000199063">
    <property type="component" value="Unassembled WGS sequence"/>
</dbReference>
<dbReference type="AlphaFoldDB" id="A0A1G9WMR3"/>
<dbReference type="InterPro" id="IPR057170">
    <property type="entry name" value="DUF7848"/>
</dbReference>
<keyword evidence="3" id="KW-1185">Reference proteome</keyword>
<sequence>MTRAVLRYVEHTIQHLPDGGVTAELFCVAHDCGESSGPQGDPDDAQDWALRHTGRTGHDVFRREYTDHARVTRNE</sequence>
<dbReference type="GeneID" id="40831511"/>
<dbReference type="STRING" id="1196353.SAMN05444921_11496"/>
<accession>A0A1G9WMR3</accession>
<protein>
    <recommendedName>
        <fullName evidence="1">DUF7848 domain-containing protein</fullName>
    </recommendedName>
</protein>